<dbReference type="CDD" id="cd00483">
    <property type="entry name" value="HPPK"/>
    <property type="match status" value="1"/>
</dbReference>
<gene>
    <name evidence="14" type="primary">folK</name>
    <name evidence="14" type="ORF">CRP01_08845</name>
</gene>
<name>A0A2D0NEI2_FLAN2</name>
<keyword evidence="6" id="KW-0547">Nucleotide-binding</keyword>
<dbReference type="UniPathway" id="UPA00077">
    <property type="reaction ID" value="UER00155"/>
</dbReference>
<dbReference type="GO" id="GO:0046654">
    <property type="term" value="P:tetrahydrofolate biosynthetic process"/>
    <property type="evidence" value="ECO:0007669"/>
    <property type="project" value="UniProtKB-UniPathway"/>
</dbReference>
<protein>
    <recommendedName>
        <fullName evidence="4">2-amino-4-hydroxy-6-hydroxymethyldihydropteridine pyrophosphokinase</fullName>
        <ecNumber evidence="3">2.7.6.3</ecNumber>
    </recommendedName>
    <alternativeName>
        <fullName evidence="11">6-hydroxymethyl-7,8-dihydropterin pyrophosphokinase</fullName>
    </alternativeName>
    <alternativeName>
        <fullName evidence="12">7,8-dihydro-6-hydroxymethylpterin-pyrophosphokinase</fullName>
    </alternativeName>
</protein>
<keyword evidence="15" id="KW-1185">Reference proteome</keyword>
<comment type="caution">
    <text evidence="14">The sequence shown here is derived from an EMBL/GenBank/DDBJ whole genome shotgun (WGS) entry which is preliminary data.</text>
</comment>
<dbReference type="Gene3D" id="3.30.70.560">
    <property type="entry name" value="7,8-Dihydro-6-hydroxymethylpterin-pyrophosphokinase HPPK"/>
    <property type="match status" value="1"/>
</dbReference>
<keyword evidence="9" id="KW-0289">Folate biosynthesis</keyword>
<sequence>MEHTAFIGVGSNLGPREVQLRQALQWIEEEIGTLIRASNIYQTSPWGGIDQPDYLNQVWQIRTGLGPFHLMTALLELEKRANRERLQRWGARTLDLDLLFYDDYRIRTAFLTLPHPQIQNRNFVLVPLAEIAPDWLHPVLGKTAAELAAKSPDEEIVRIWAGN</sequence>
<dbReference type="SUPFAM" id="SSF55083">
    <property type="entry name" value="6-hydroxymethyl-7,8-dihydropterin pyrophosphokinase, HPPK"/>
    <property type="match status" value="1"/>
</dbReference>
<evidence type="ECO:0000256" key="9">
    <source>
        <dbReference type="ARBA" id="ARBA00022909"/>
    </source>
</evidence>
<evidence type="ECO:0000256" key="12">
    <source>
        <dbReference type="ARBA" id="ARBA00033413"/>
    </source>
</evidence>
<dbReference type="OrthoDB" id="9808041at2"/>
<dbReference type="EC" id="2.7.6.3" evidence="3"/>
<keyword evidence="7 14" id="KW-0418">Kinase</keyword>
<evidence type="ECO:0000256" key="8">
    <source>
        <dbReference type="ARBA" id="ARBA00022840"/>
    </source>
</evidence>
<dbReference type="PANTHER" id="PTHR43071">
    <property type="entry name" value="2-AMINO-4-HYDROXY-6-HYDROXYMETHYLDIHYDROPTERIDINE PYROPHOSPHOKINASE"/>
    <property type="match status" value="1"/>
</dbReference>
<evidence type="ECO:0000256" key="11">
    <source>
        <dbReference type="ARBA" id="ARBA00029766"/>
    </source>
</evidence>
<keyword evidence="8" id="KW-0067">ATP-binding</keyword>
<evidence type="ECO:0000259" key="13">
    <source>
        <dbReference type="PROSITE" id="PS00794"/>
    </source>
</evidence>
<dbReference type="PROSITE" id="PS00794">
    <property type="entry name" value="HPPK"/>
    <property type="match status" value="1"/>
</dbReference>
<dbReference type="InterPro" id="IPR035907">
    <property type="entry name" value="Hppk_sf"/>
</dbReference>
<evidence type="ECO:0000256" key="7">
    <source>
        <dbReference type="ARBA" id="ARBA00022777"/>
    </source>
</evidence>
<proteinExistence type="inferred from homology"/>
<dbReference type="PANTHER" id="PTHR43071:SF1">
    <property type="entry name" value="2-AMINO-4-HYDROXY-6-HYDROXYMETHYLDIHYDROPTERIDINE PYROPHOSPHOKINASE"/>
    <property type="match status" value="1"/>
</dbReference>
<accession>A0A2D0NEI2</accession>
<dbReference type="NCBIfam" id="TIGR01498">
    <property type="entry name" value="folK"/>
    <property type="match status" value="1"/>
</dbReference>
<dbReference type="GO" id="GO:0046656">
    <property type="term" value="P:folic acid biosynthetic process"/>
    <property type="evidence" value="ECO:0007669"/>
    <property type="project" value="UniProtKB-KW"/>
</dbReference>
<dbReference type="GO" id="GO:0003848">
    <property type="term" value="F:2-amino-4-hydroxy-6-hydroxymethyldihydropteridine diphosphokinase activity"/>
    <property type="evidence" value="ECO:0007669"/>
    <property type="project" value="UniProtKB-EC"/>
</dbReference>
<comment type="pathway">
    <text evidence="1">Cofactor biosynthesis; tetrahydrofolate biosynthesis; 2-amino-4-hydroxy-6-hydroxymethyl-7,8-dihydropteridine diphosphate from 7,8-dihydroneopterin triphosphate: step 4/4.</text>
</comment>
<evidence type="ECO:0000256" key="3">
    <source>
        <dbReference type="ARBA" id="ARBA00013253"/>
    </source>
</evidence>
<keyword evidence="5" id="KW-0808">Transferase</keyword>
<reference evidence="14 15" key="1">
    <citation type="submission" date="2017-10" db="EMBL/GenBank/DDBJ databases">
        <title>The draft genome sequence of Lewinella nigricans NBRC 102662.</title>
        <authorList>
            <person name="Wang K."/>
        </authorList>
    </citation>
    <scope>NUCLEOTIDE SEQUENCE [LARGE SCALE GENOMIC DNA]</scope>
    <source>
        <strain evidence="14 15">NBRC 102662</strain>
    </source>
</reference>
<organism evidence="14 15">
    <name type="scientific">Flavilitoribacter nigricans (strain ATCC 23147 / DSM 23189 / NBRC 102662 / NCIMB 1420 / SS-2)</name>
    <name type="common">Lewinella nigricans</name>
    <dbReference type="NCBI Taxonomy" id="1122177"/>
    <lineage>
        <taxon>Bacteria</taxon>
        <taxon>Pseudomonadati</taxon>
        <taxon>Bacteroidota</taxon>
        <taxon>Saprospiria</taxon>
        <taxon>Saprospirales</taxon>
        <taxon>Lewinellaceae</taxon>
        <taxon>Flavilitoribacter</taxon>
    </lineage>
</organism>
<dbReference type="InterPro" id="IPR000550">
    <property type="entry name" value="Hppk"/>
</dbReference>
<dbReference type="Proteomes" id="UP000223913">
    <property type="component" value="Unassembled WGS sequence"/>
</dbReference>
<evidence type="ECO:0000256" key="6">
    <source>
        <dbReference type="ARBA" id="ARBA00022741"/>
    </source>
</evidence>
<evidence type="ECO:0000313" key="15">
    <source>
        <dbReference type="Proteomes" id="UP000223913"/>
    </source>
</evidence>
<dbReference type="EMBL" id="PDUD01000013">
    <property type="protein sequence ID" value="PHN06914.1"/>
    <property type="molecule type" value="Genomic_DNA"/>
</dbReference>
<dbReference type="AlphaFoldDB" id="A0A2D0NEI2"/>
<evidence type="ECO:0000256" key="10">
    <source>
        <dbReference type="ARBA" id="ARBA00029409"/>
    </source>
</evidence>
<evidence type="ECO:0000256" key="1">
    <source>
        <dbReference type="ARBA" id="ARBA00005051"/>
    </source>
</evidence>
<evidence type="ECO:0000256" key="2">
    <source>
        <dbReference type="ARBA" id="ARBA00005810"/>
    </source>
</evidence>
<feature type="domain" description="7,8-dihydro-6-hydroxymethylpterin-pyrophosphokinase" evidence="13">
    <location>
        <begin position="88"/>
        <end position="99"/>
    </location>
</feature>
<dbReference type="GO" id="GO:0005524">
    <property type="term" value="F:ATP binding"/>
    <property type="evidence" value="ECO:0007669"/>
    <property type="project" value="UniProtKB-KW"/>
</dbReference>
<dbReference type="Pfam" id="PF01288">
    <property type="entry name" value="HPPK"/>
    <property type="match status" value="1"/>
</dbReference>
<comment type="similarity">
    <text evidence="2">Belongs to the HPPK family.</text>
</comment>
<dbReference type="RefSeq" id="WP_099149665.1">
    <property type="nucleotide sequence ID" value="NZ_PDUD01000013.1"/>
</dbReference>
<evidence type="ECO:0000313" key="14">
    <source>
        <dbReference type="EMBL" id="PHN06914.1"/>
    </source>
</evidence>
<comment type="function">
    <text evidence="10">Catalyzes the transfer of pyrophosphate from adenosine triphosphate (ATP) to 6-hydroxymethyl-7,8-dihydropterin, an enzymatic step in folate biosynthesis pathway.</text>
</comment>
<dbReference type="GO" id="GO:0016301">
    <property type="term" value="F:kinase activity"/>
    <property type="evidence" value="ECO:0007669"/>
    <property type="project" value="UniProtKB-KW"/>
</dbReference>
<evidence type="ECO:0000256" key="5">
    <source>
        <dbReference type="ARBA" id="ARBA00022679"/>
    </source>
</evidence>
<evidence type="ECO:0000256" key="4">
    <source>
        <dbReference type="ARBA" id="ARBA00016218"/>
    </source>
</evidence>